<evidence type="ECO:0000313" key="2">
    <source>
        <dbReference type="EMBL" id="KAF3498087.1"/>
    </source>
</evidence>
<accession>A0ABQ7AJI3</accession>
<reference evidence="2 3" key="1">
    <citation type="journal article" date="2020" name="BMC Genomics">
        <title>Intraspecific diversification of the crop wild relative Brassica cretica Lam. using demographic model selection.</title>
        <authorList>
            <person name="Kioukis A."/>
            <person name="Michalopoulou V.A."/>
            <person name="Briers L."/>
            <person name="Pirintsos S."/>
            <person name="Studholme D.J."/>
            <person name="Pavlidis P."/>
            <person name="Sarris P.F."/>
        </authorList>
    </citation>
    <scope>NUCLEOTIDE SEQUENCE [LARGE SCALE GENOMIC DNA]</scope>
    <source>
        <strain evidence="3">cv. PFS-1207/04</strain>
    </source>
</reference>
<feature type="transmembrane region" description="Helical" evidence="1">
    <location>
        <begin position="84"/>
        <end position="104"/>
    </location>
</feature>
<keyword evidence="1" id="KW-0812">Transmembrane</keyword>
<evidence type="ECO:0000256" key="1">
    <source>
        <dbReference type="SAM" id="Phobius"/>
    </source>
</evidence>
<organism evidence="2 3">
    <name type="scientific">Brassica cretica</name>
    <name type="common">Mustard</name>
    <dbReference type="NCBI Taxonomy" id="69181"/>
    <lineage>
        <taxon>Eukaryota</taxon>
        <taxon>Viridiplantae</taxon>
        <taxon>Streptophyta</taxon>
        <taxon>Embryophyta</taxon>
        <taxon>Tracheophyta</taxon>
        <taxon>Spermatophyta</taxon>
        <taxon>Magnoliopsida</taxon>
        <taxon>eudicotyledons</taxon>
        <taxon>Gunneridae</taxon>
        <taxon>Pentapetalae</taxon>
        <taxon>rosids</taxon>
        <taxon>malvids</taxon>
        <taxon>Brassicales</taxon>
        <taxon>Brassicaceae</taxon>
        <taxon>Brassiceae</taxon>
        <taxon>Brassica</taxon>
    </lineage>
</organism>
<proteinExistence type="predicted"/>
<sequence length="343" mass="39174">MNTEDKSSTSAAVIGYEWELLFVYFVLACASSFYPICCLFLDREWCVVSRVGLTPLRREDSWFLSPPSLCYELFSWPLNKCVFWNVICLSRLQWLLVLGSFCLLKHYKKVEAFRCCGSGLVPGTEGLEIRLVKANMYHLYSRYQGLFTGLDVRVKINLVILVVVEIAYGPPTTFRRNSDGCKAVRPNSVGIVQSQTAIQRSYIFVGNGHMVRRKFVRKFRRNTDDCTVNRNVVGSSSVYSDEFPTTTTVTFFIGMSSKSRRKIPTTHVSSELSRKWPTEFRRFQIFGFRQKLVGNPSQTSDDIDVRRNSACFLAVYDINSVGGLYSSSREKNRIIRSVCGENL</sequence>
<keyword evidence="1" id="KW-1133">Transmembrane helix</keyword>
<keyword evidence="3" id="KW-1185">Reference proteome</keyword>
<keyword evidence="1" id="KW-0472">Membrane</keyword>
<feature type="transmembrane region" description="Helical" evidence="1">
    <location>
        <begin position="20"/>
        <end position="41"/>
    </location>
</feature>
<dbReference type="Proteomes" id="UP000266723">
    <property type="component" value="Unassembled WGS sequence"/>
</dbReference>
<comment type="caution">
    <text evidence="2">The sequence shown here is derived from an EMBL/GenBank/DDBJ whole genome shotgun (WGS) entry which is preliminary data.</text>
</comment>
<name>A0ABQ7AJI3_BRACR</name>
<protein>
    <submittedName>
        <fullName evidence="2">Uncharacterized protein</fullName>
    </submittedName>
</protein>
<gene>
    <name evidence="2" type="ORF">DY000_02056330</name>
</gene>
<dbReference type="EMBL" id="QGKV02002055">
    <property type="protein sequence ID" value="KAF3498087.1"/>
    <property type="molecule type" value="Genomic_DNA"/>
</dbReference>
<evidence type="ECO:0000313" key="3">
    <source>
        <dbReference type="Proteomes" id="UP000266723"/>
    </source>
</evidence>